<dbReference type="InterPro" id="IPR035992">
    <property type="entry name" value="Ricin_B-like_lectins"/>
</dbReference>
<dbReference type="EMBL" id="QGDC01000002">
    <property type="protein sequence ID" value="RCH55815.1"/>
    <property type="molecule type" value="Genomic_DNA"/>
</dbReference>
<dbReference type="InterPro" id="IPR023296">
    <property type="entry name" value="Glyco_hydro_beta-prop_sf"/>
</dbReference>
<keyword evidence="3" id="KW-1185">Reference proteome</keyword>
<proteinExistence type="predicted"/>
<accession>A0A367GRU5</accession>
<dbReference type="PROSITE" id="PS50231">
    <property type="entry name" value="RICIN_B_LECTIN"/>
    <property type="match status" value="1"/>
</dbReference>
<dbReference type="InterPro" id="IPR000772">
    <property type="entry name" value="Ricin_B_lectin"/>
</dbReference>
<name>A0A367GRU5_9SPHI</name>
<dbReference type="SUPFAM" id="SSF50370">
    <property type="entry name" value="Ricin B-like lectins"/>
    <property type="match status" value="1"/>
</dbReference>
<protein>
    <recommendedName>
        <fullName evidence="1">Ricin B lectin domain-containing protein</fullName>
    </recommendedName>
</protein>
<sequence>MKKSLLMLSGITLLIIQSCKKSEPVLQQRTTGGPVTSIEASSGLRLNKVGDYNTFQVISGENGKSARIANKYVKAGGHAEVADYADMAHNKWRITNVGNGFFRIMNMGSGMMLESYKVSNTNYLVQNSLTTSDAQLWALTPVGQKSYKAVNKASGQAITSDGTGRVKLEDYTGKPSQLWGYNYLPATAYRDDIVNNFFHRRLPSQGSVAFDQGSSIPLTWGANKGKVLWVTQDAYDGIMLKSATNANLKCGFFQYNNSILIQPSINDWNPDNTPNMTIANSRHNRPRQIVDNQPGTDWSWPGVGFEVGNKVYLHNGEGKGLGMLNQSLIELTQSAGTQWTVKRLTPEGMSGQVETNFSIGFVKPGDGFVYSYGTRGTFFNASDLFVARFPETDPMNWTYWNGTEWSKTRSVARAARIGQGQQNLTISYLNGKYILMQLDLGFFCDPQKHNIYLATATSPTGPFTAFKQVFTIEDKYRGHLNRYYTPMIHPEHDNGKNELLLTYSLNFGSGCPGVGDDNCENNEQESTNYQVKGVRVPYSLIGL</sequence>
<dbReference type="Pfam" id="PF14200">
    <property type="entry name" value="RicinB_lectin_2"/>
    <property type="match status" value="1"/>
</dbReference>
<dbReference type="Proteomes" id="UP000253209">
    <property type="component" value="Unassembled WGS sequence"/>
</dbReference>
<evidence type="ECO:0000259" key="1">
    <source>
        <dbReference type="Pfam" id="PF14200"/>
    </source>
</evidence>
<dbReference type="OrthoDB" id="9765957at2"/>
<reference evidence="2 3" key="1">
    <citation type="submission" date="2018-05" db="EMBL/GenBank/DDBJ databases">
        <title>Mucilaginibacter hurinus sp. nov., isolated from briquette warehouse soil.</title>
        <authorList>
            <person name="Choi L."/>
        </authorList>
    </citation>
    <scope>NUCLEOTIDE SEQUENCE [LARGE SCALE GENOMIC DNA]</scope>
    <source>
        <strain evidence="2 3">ZR32</strain>
    </source>
</reference>
<evidence type="ECO:0000313" key="3">
    <source>
        <dbReference type="Proteomes" id="UP000253209"/>
    </source>
</evidence>
<dbReference type="AlphaFoldDB" id="A0A367GRU5"/>
<dbReference type="Gene3D" id="2.80.10.50">
    <property type="match status" value="1"/>
</dbReference>
<comment type="caution">
    <text evidence="2">The sequence shown here is derived from an EMBL/GenBank/DDBJ whole genome shotgun (WGS) entry which is preliminary data.</text>
</comment>
<dbReference type="CDD" id="cd00161">
    <property type="entry name" value="beta-trefoil_Ricin-like"/>
    <property type="match status" value="1"/>
</dbReference>
<dbReference type="SUPFAM" id="SSF75005">
    <property type="entry name" value="Arabinanase/levansucrase/invertase"/>
    <property type="match status" value="1"/>
</dbReference>
<evidence type="ECO:0000313" key="2">
    <source>
        <dbReference type="EMBL" id="RCH55815.1"/>
    </source>
</evidence>
<gene>
    <name evidence="2" type="ORF">DJ568_03400</name>
</gene>
<dbReference type="RefSeq" id="WP_114003850.1">
    <property type="nucleotide sequence ID" value="NZ_QGDC01000002.1"/>
</dbReference>
<feature type="domain" description="Ricin B lectin" evidence="1">
    <location>
        <begin position="89"/>
        <end position="161"/>
    </location>
</feature>
<dbReference type="Gene3D" id="2.115.10.20">
    <property type="entry name" value="Glycosyl hydrolase domain, family 43"/>
    <property type="match status" value="1"/>
</dbReference>
<organism evidence="2 3">
    <name type="scientific">Mucilaginibacter hurinus</name>
    <dbReference type="NCBI Taxonomy" id="2201324"/>
    <lineage>
        <taxon>Bacteria</taxon>
        <taxon>Pseudomonadati</taxon>
        <taxon>Bacteroidota</taxon>
        <taxon>Sphingobacteriia</taxon>
        <taxon>Sphingobacteriales</taxon>
        <taxon>Sphingobacteriaceae</taxon>
        <taxon>Mucilaginibacter</taxon>
    </lineage>
</organism>
<dbReference type="PROSITE" id="PS51257">
    <property type="entry name" value="PROKAR_LIPOPROTEIN"/>
    <property type="match status" value="1"/>
</dbReference>